<organism evidence="3 4">
    <name type="scientific">Botryobasidium botryosum (strain FD-172 SS1)</name>
    <dbReference type="NCBI Taxonomy" id="930990"/>
    <lineage>
        <taxon>Eukaryota</taxon>
        <taxon>Fungi</taxon>
        <taxon>Dikarya</taxon>
        <taxon>Basidiomycota</taxon>
        <taxon>Agaricomycotina</taxon>
        <taxon>Agaricomycetes</taxon>
        <taxon>Cantharellales</taxon>
        <taxon>Botryobasidiaceae</taxon>
        <taxon>Botryobasidium</taxon>
    </lineage>
</organism>
<dbReference type="EMBL" id="KL198159">
    <property type="protein sequence ID" value="KDQ06048.1"/>
    <property type="molecule type" value="Genomic_DNA"/>
</dbReference>
<dbReference type="STRING" id="930990.A0A067LS29"/>
<name>A0A067LS29_BOTB1</name>
<evidence type="ECO:0000313" key="3">
    <source>
        <dbReference type="EMBL" id="KDQ06048.1"/>
    </source>
</evidence>
<reference evidence="4" key="1">
    <citation type="journal article" date="2014" name="Proc. Natl. Acad. Sci. U.S.A.">
        <title>Extensive sampling of basidiomycete genomes demonstrates inadequacy of the white-rot/brown-rot paradigm for wood decay fungi.</title>
        <authorList>
            <person name="Riley R."/>
            <person name="Salamov A.A."/>
            <person name="Brown D.W."/>
            <person name="Nagy L.G."/>
            <person name="Floudas D."/>
            <person name="Held B.W."/>
            <person name="Levasseur A."/>
            <person name="Lombard V."/>
            <person name="Morin E."/>
            <person name="Otillar R."/>
            <person name="Lindquist E.A."/>
            <person name="Sun H."/>
            <person name="LaButti K.M."/>
            <person name="Schmutz J."/>
            <person name="Jabbour D."/>
            <person name="Luo H."/>
            <person name="Baker S.E."/>
            <person name="Pisabarro A.G."/>
            <person name="Walton J.D."/>
            <person name="Blanchette R.A."/>
            <person name="Henrissat B."/>
            <person name="Martin F."/>
            <person name="Cullen D."/>
            <person name="Hibbett D.S."/>
            <person name="Grigoriev I.V."/>
        </authorList>
    </citation>
    <scope>NUCLEOTIDE SEQUENCE [LARGE SCALE GENOMIC DNA]</scope>
    <source>
        <strain evidence="4">FD-172 SS1</strain>
    </source>
</reference>
<dbReference type="InParanoid" id="A0A067LS29"/>
<evidence type="ECO:0000256" key="1">
    <source>
        <dbReference type="SAM" id="MobiDB-lite"/>
    </source>
</evidence>
<dbReference type="HOGENOM" id="CLU_826367_0_0_1"/>
<feature type="chain" id="PRO_5001644924" evidence="2">
    <location>
        <begin position="22"/>
        <end position="336"/>
    </location>
</feature>
<keyword evidence="2" id="KW-0732">Signal</keyword>
<feature type="signal peptide" evidence="2">
    <location>
        <begin position="1"/>
        <end position="21"/>
    </location>
</feature>
<dbReference type="AlphaFoldDB" id="A0A067LS29"/>
<protein>
    <submittedName>
        <fullName evidence="3">Uncharacterized protein</fullName>
    </submittedName>
</protein>
<gene>
    <name evidence="3" type="ORF">BOTBODRAFT_181947</name>
</gene>
<sequence length="336" mass="36623">MFKVPFSHLTFNLSSLVVVYNLPLGPPSNWTDPTAMALALMAQNNYTEPLPASPGRWLANPNRHKGATASLRLSLSPQAKAAILKSGSLFFEGRPHPVRTFTAAKTKPNQCRSCWQLGHSEAWCRRATPVCSSCSQDHPSHHHSTVAPNAPHHCVLCKGAHPSWTRWCVNRHIQLAAQLPLPKKARTKKPKAATSTAAPSGTGASSTLVSGSSVTDPTGNVRDPLTHGEVLFAPASPFGRDDNEGTINSQNGLNLINGSLKDLTPTCSIKGLRWTWRGNILLTPELPEQWDILAQHRPKILEHHMGKKFTLLTHGQDPGLCLSMSNPKMEKIRAKT</sequence>
<feature type="compositionally biased region" description="Low complexity" evidence="1">
    <location>
        <begin position="192"/>
        <end position="207"/>
    </location>
</feature>
<proteinExistence type="predicted"/>
<feature type="region of interest" description="Disordered" evidence="1">
    <location>
        <begin position="181"/>
        <end position="225"/>
    </location>
</feature>
<evidence type="ECO:0000313" key="4">
    <source>
        <dbReference type="Proteomes" id="UP000027195"/>
    </source>
</evidence>
<dbReference type="Proteomes" id="UP000027195">
    <property type="component" value="Unassembled WGS sequence"/>
</dbReference>
<evidence type="ECO:0000256" key="2">
    <source>
        <dbReference type="SAM" id="SignalP"/>
    </source>
</evidence>
<feature type="compositionally biased region" description="Polar residues" evidence="1">
    <location>
        <begin position="208"/>
        <end position="218"/>
    </location>
</feature>
<accession>A0A067LS29</accession>
<keyword evidence="4" id="KW-1185">Reference proteome</keyword>